<dbReference type="InterPro" id="IPR004638">
    <property type="entry name" value="EmrB-like"/>
</dbReference>
<feature type="domain" description="Major facilitator superfamily (MFS) profile" evidence="8">
    <location>
        <begin position="14"/>
        <end position="476"/>
    </location>
</feature>
<dbReference type="EMBL" id="JAPCID010000044">
    <property type="protein sequence ID" value="MDA0140751.1"/>
    <property type="molecule type" value="Genomic_DNA"/>
</dbReference>
<dbReference type="PROSITE" id="PS50850">
    <property type="entry name" value="MFS"/>
    <property type="match status" value="1"/>
</dbReference>
<keyword evidence="5 7" id="KW-1133">Transmembrane helix</keyword>
<gene>
    <name evidence="9" type="ORF">OJ962_24860</name>
</gene>
<keyword evidence="10" id="KW-1185">Reference proteome</keyword>
<feature type="transmembrane region" description="Helical" evidence="7">
    <location>
        <begin position="452"/>
        <end position="471"/>
    </location>
</feature>
<evidence type="ECO:0000256" key="2">
    <source>
        <dbReference type="ARBA" id="ARBA00022448"/>
    </source>
</evidence>
<organism evidence="9 10">
    <name type="scientific">Solirubrobacter deserti</name>
    <dbReference type="NCBI Taxonomy" id="2282478"/>
    <lineage>
        <taxon>Bacteria</taxon>
        <taxon>Bacillati</taxon>
        <taxon>Actinomycetota</taxon>
        <taxon>Thermoleophilia</taxon>
        <taxon>Solirubrobacterales</taxon>
        <taxon>Solirubrobacteraceae</taxon>
        <taxon>Solirubrobacter</taxon>
    </lineage>
</organism>
<keyword evidence="2" id="KW-0813">Transport</keyword>
<evidence type="ECO:0000256" key="7">
    <source>
        <dbReference type="SAM" id="Phobius"/>
    </source>
</evidence>
<dbReference type="NCBIfam" id="TIGR00711">
    <property type="entry name" value="efflux_EmrB"/>
    <property type="match status" value="1"/>
</dbReference>
<evidence type="ECO:0000256" key="1">
    <source>
        <dbReference type="ARBA" id="ARBA00004651"/>
    </source>
</evidence>
<feature type="transmembrane region" description="Helical" evidence="7">
    <location>
        <begin position="167"/>
        <end position="186"/>
    </location>
</feature>
<feature type="transmembrane region" description="Helical" evidence="7">
    <location>
        <begin position="48"/>
        <end position="67"/>
    </location>
</feature>
<feature type="transmembrane region" description="Helical" evidence="7">
    <location>
        <begin position="104"/>
        <end position="125"/>
    </location>
</feature>
<feature type="transmembrane region" description="Helical" evidence="7">
    <location>
        <begin position="394"/>
        <end position="420"/>
    </location>
</feature>
<feature type="transmembrane region" description="Helical" evidence="7">
    <location>
        <begin position="79"/>
        <end position="98"/>
    </location>
</feature>
<reference evidence="9" key="1">
    <citation type="submission" date="2022-10" db="EMBL/GenBank/DDBJ databases">
        <title>The WGS of Solirubrobacter sp. CPCC 204708.</title>
        <authorList>
            <person name="Jiang Z."/>
        </authorList>
    </citation>
    <scope>NUCLEOTIDE SEQUENCE</scope>
    <source>
        <strain evidence="9">CPCC 204708</strain>
    </source>
</reference>
<dbReference type="Gene3D" id="1.20.1720.10">
    <property type="entry name" value="Multidrug resistance protein D"/>
    <property type="match status" value="1"/>
</dbReference>
<evidence type="ECO:0000313" key="9">
    <source>
        <dbReference type="EMBL" id="MDA0140751.1"/>
    </source>
</evidence>
<evidence type="ECO:0000259" key="8">
    <source>
        <dbReference type="PROSITE" id="PS50850"/>
    </source>
</evidence>
<dbReference type="PANTHER" id="PTHR23501">
    <property type="entry name" value="MAJOR FACILITATOR SUPERFAMILY"/>
    <property type="match status" value="1"/>
</dbReference>
<feature type="transmembrane region" description="Helical" evidence="7">
    <location>
        <begin position="137"/>
        <end position="155"/>
    </location>
</feature>
<dbReference type="Gene3D" id="1.20.1250.20">
    <property type="entry name" value="MFS general substrate transporter like domains"/>
    <property type="match status" value="1"/>
</dbReference>
<dbReference type="CDD" id="cd17502">
    <property type="entry name" value="MFS_Azr1_MDR_like"/>
    <property type="match status" value="1"/>
</dbReference>
<evidence type="ECO:0000256" key="5">
    <source>
        <dbReference type="ARBA" id="ARBA00022989"/>
    </source>
</evidence>
<dbReference type="InterPro" id="IPR020846">
    <property type="entry name" value="MFS_dom"/>
</dbReference>
<sequence>MATEARSQRQVLVAFAAIMLATLLAALDQTIVATALPQIAADLQGFEHLSWVVTAYLLASTVTVPLYGKLSDLYGRRRLFVVSISVFLVGSVLCGLAQSMGQLVAFRALQGIGAGGLLPLSQAAIADLFSPRERGRYQGYIGSMWATAAVAGPLLGGTLTDTVSWRWIFFINLPLAAFALVVVMRTMRPGDRTREHRIDWLGAAVLSVGVSSILLACAWAGTDYAWTSVPVLGGFALGAAAIAAFLFVERRAPEPLLPLTLFRGRTFAVSTSAALAIGAVLFGITIYVPVYMQGVLGASATSSGVVLIPLTLGWVAASFTSGQLIAKTGRYRIFPLLGSTLVLAGTVLLTLLDADTSRTLASAYLVVIGVGMGLMFQTFVIATQNRVEASDLGVATAAIQFFRSMGGSVAVAVLGALLLARLPADVDPNRFTAGTAQVPDAAREALNTATHAVFVACVPLAAVILVLAWALPERPLRTKRP</sequence>
<evidence type="ECO:0000256" key="4">
    <source>
        <dbReference type="ARBA" id="ARBA00022692"/>
    </source>
</evidence>
<feature type="transmembrane region" description="Helical" evidence="7">
    <location>
        <begin position="363"/>
        <end position="382"/>
    </location>
</feature>
<keyword evidence="6 7" id="KW-0472">Membrane</keyword>
<evidence type="ECO:0000256" key="6">
    <source>
        <dbReference type="ARBA" id="ARBA00023136"/>
    </source>
</evidence>
<dbReference type="SUPFAM" id="SSF103473">
    <property type="entry name" value="MFS general substrate transporter"/>
    <property type="match status" value="1"/>
</dbReference>
<dbReference type="PANTHER" id="PTHR23501:SF197">
    <property type="entry name" value="COMD"/>
    <property type="match status" value="1"/>
</dbReference>
<name>A0ABT4RR43_9ACTN</name>
<keyword evidence="3" id="KW-1003">Cell membrane</keyword>
<dbReference type="Proteomes" id="UP001147700">
    <property type="component" value="Unassembled WGS sequence"/>
</dbReference>
<protein>
    <submittedName>
        <fullName evidence="9">MFS transporter</fullName>
    </submittedName>
</protein>
<feature type="transmembrane region" description="Helical" evidence="7">
    <location>
        <begin position="331"/>
        <end position="351"/>
    </location>
</feature>
<feature type="transmembrane region" description="Helical" evidence="7">
    <location>
        <begin position="296"/>
        <end position="319"/>
    </location>
</feature>
<dbReference type="InterPro" id="IPR011701">
    <property type="entry name" value="MFS"/>
</dbReference>
<accession>A0ABT4RR43</accession>
<comment type="subcellular location">
    <subcellularLocation>
        <location evidence="1">Cell membrane</location>
        <topology evidence="1">Multi-pass membrane protein</topology>
    </subcellularLocation>
</comment>
<feature type="transmembrane region" description="Helical" evidence="7">
    <location>
        <begin position="12"/>
        <end position="36"/>
    </location>
</feature>
<evidence type="ECO:0000313" key="10">
    <source>
        <dbReference type="Proteomes" id="UP001147700"/>
    </source>
</evidence>
<feature type="transmembrane region" description="Helical" evidence="7">
    <location>
        <begin position="227"/>
        <end position="247"/>
    </location>
</feature>
<dbReference type="PRINTS" id="PR01036">
    <property type="entry name" value="TCRTETB"/>
</dbReference>
<feature type="transmembrane region" description="Helical" evidence="7">
    <location>
        <begin position="198"/>
        <end position="221"/>
    </location>
</feature>
<dbReference type="Pfam" id="PF07690">
    <property type="entry name" value="MFS_1"/>
    <property type="match status" value="1"/>
</dbReference>
<feature type="transmembrane region" description="Helical" evidence="7">
    <location>
        <begin position="267"/>
        <end position="290"/>
    </location>
</feature>
<comment type="caution">
    <text evidence="9">The sequence shown here is derived from an EMBL/GenBank/DDBJ whole genome shotgun (WGS) entry which is preliminary data.</text>
</comment>
<proteinExistence type="predicted"/>
<evidence type="ECO:0000256" key="3">
    <source>
        <dbReference type="ARBA" id="ARBA00022475"/>
    </source>
</evidence>
<dbReference type="RefSeq" id="WP_202958137.1">
    <property type="nucleotide sequence ID" value="NZ_JAPCID010000044.1"/>
</dbReference>
<keyword evidence="4 7" id="KW-0812">Transmembrane</keyword>
<dbReference type="InterPro" id="IPR036259">
    <property type="entry name" value="MFS_trans_sf"/>
</dbReference>